<keyword evidence="4" id="KW-1185">Reference proteome</keyword>
<dbReference type="GO" id="GO:0010457">
    <property type="term" value="P:centriole-centriole cohesion"/>
    <property type="evidence" value="ECO:0007669"/>
    <property type="project" value="TreeGrafter"/>
</dbReference>
<dbReference type="PANTHER" id="PTHR31691:SF1">
    <property type="entry name" value="ROTATIN"/>
    <property type="match status" value="1"/>
</dbReference>
<dbReference type="GeneTree" id="ENSGT00640000091535"/>
<evidence type="ECO:0000313" key="4">
    <source>
        <dbReference type="Proteomes" id="UP000007875"/>
    </source>
</evidence>
<organism evidence="3 4">
    <name type="scientific">Ciona savignyi</name>
    <name type="common">Pacific transparent sea squirt</name>
    <dbReference type="NCBI Taxonomy" id="51511"/>
    <lineage>
        <taxon>Eukaryota</taxon>
        <taxon>Metazoa</taxon>
        <taxon>Chordata</taxon>
        <taxon>Tunicata</taxon>
        <taxon>Ascidiacea</taxon>
        <taxon>Phlebobranchia</taxon>
        <taxon>Cionidae</taxon>
        <taxon>Ciona</taxon>
    </lineage>
</organism>
<feature type="compositionally biased region" description="Low complexity" evidence="1">
    <location>
        <begin position="312"/>
        <end position="321"/>
    </location>
</feature>
<reference evidence="4" key="1">
    <citation type="submission" date="2003-08" db="EMBL/GenBank/DDBJ databases">
        <authorList>
            <person name="Birren B."/>
            <person name="Nusbaum C."/>
            <person name="Abebe A."/>
            <person name="Abouelleil A."/>
            <person name="Adekoya E."/>
            <person name="Ait-zahra M."/>
            <person name="Allen N."/>
            <person name="Allen T."/>
            <person name="An P."/>
            <person name="Anderson M."/>
            <person name="Anderson S."/>
            <person name="Arachchi H."/>
            <person name="Armbruster J."/>
            <person name="Bachantsang P."/>
            <person name="Baldwin J."/>
            <person name="Barry A."/>
            <person name="Bayul T."/>
            <person name="Blitshsteyn B."/>
            <person name="Bloom T."/>
            <person name="Blye J."/>
            <person name="Boguslavskiy L."/>
            <person name="Borowsky M."/>
            <person name="Boukhgalter B."/>
            <person name="Brunache A."/>
            <person name="Butler J."/>
            <person name="Calixte N."/>
            <person name="Calvo S."/>
            <person name="Camarata J."/>
            <person name="Campo K."/>
            <person name="Chang J."/>
            <person name="Cheshatsang Y."/>
            <person name="Citroen M."/>
            <person name="Collymore A."/>
            <person name="Considine T."/>
            <person name="Cook A."/>
            <person name="Cooke P."/>
            <person name="Corum B."/>
            <person name="Cuomo C."/>
            <person name="David R."/>
            <person name="Dawoe T."/>
            <person name="Degray S."/>
            <person name="Dodge S."/>
            <person name="Dooley K."/>
            <person name="Dorje P."/>
            <person name="Dorjee K."/>
            <person name="Dorris L."/>
            <person name="Duffey N."/>
            <person name="Dupes A."/>
            <person name="Elkins T."/>
            <person name="Engels R."/>
            <person name="Erickson J."/>
            <person name="Farina A."/>
            <person name="Faro S."/>
            <person name="Ferreira P."/>
            <person name="Fischer H."/>
            <person name="Fitzgerald M."/>
            <person name="Foley K."/>
            <person name="Gage D."/>
            <person name="Galagan J."/>
            <person name="Gearin G."/>
            <person name="Gnerre S."/>
            <person name="Gnirke A."/>
            <person name="Goyette A."/>
            <person name="Graham J."/>
            <person name="Grandbois E."/>
            <person name="Gyaltsen K."/>
            <person name="Hafez N."/>
            <person name="Hagopian D."/>
            <person name="Hagos B."/>
            <person name="Hall J."/>
            <person name="Hatcher B."/>
            <person name="Heller A."/>
            <person name="Higgins H."/>
            <person name="Honan T."/>
            <person name="Horn A."/>
            <person name="Houde N."/>
            <person name="Hughes L."/>
            <person name="Hulme W."/>
            <person name="Husby E."/>
            <person name="Iliev I."/>
            <person name="Jaffe D."/>
            <person name="Jones C."/>
            <person name="Kamal M."/>
            <person name="Kamat A."/>
            <person name="Kamvysselis M."/>
            <person name="Karlsson E."/>
            <person name="Kells C."/>
            <person name="Kieu A."/>
            <person name="Kisner P."/>
            <person name="Kodira C."/>
            <person name="Kulbokas E."/>
            <person name="Labutti K."/>
            <person name="Lama D."/>
            <person name="Landers T."/>
            <person name="Leger J."/>
            <person name="Levine S."/>
            <person name="Lewis D."/>
            <person name="Lewis T."/>
            <person name="Lindblad-toh K."/>
            <person name="Liu X."/>
            <person name="Lokyitsang T."/>
            <person name="Lokyitsang Y."/>
            <person name="Lucien O."/>
            <person name="Lui A."/>
            <person name="Ma L.J."/>
            <person name="Mabbitt R."/>
            <person name="Macdonald J."/>
            <person name="Maclean C."/>
            <person name="Major J."/>
            <person name="Manning J."/>
            <person name="Marabella R."/>
            <person name="Maru K."/>
            <person name="Matthews C."/>
            <person name="Mauceli E."/>
            <person name="Mccarthy M."/>
            <person name="Mcdonough S."/>
            <person name="Mcghee T."/>
            <person name="Meldrim J."/>
            <person name="Meneus L."/>
            <person name="Mesirov J."/>
            <person name="Mihalev A."/>
            <person name="Mihova T."/>
            <person name="Mikkelsen T."/>
            <person name="Mlenga V."/>
            <person name="Moru K."/>
            <person name="Mozes J."/>
            <person name="Mulrain L."/>
            <person name="Munson G."/>
            <person name="Naylor J."/>
            <person name="Newes C."/>
            <person name="Nguyen C."/>
            <person name="Nguyen N."/>
            <person name="Nguyen T."/>
            <person name="Nicol R."/>
            <person name="Nielsen C."/>
            <person name="Nizzari M."/>
            <person name="Norbu C."/>
            <person name="Norbu N."/>
            <person name="O'donnell P."/>
            <person name="Okoawo O."/>
            <person name="O'leary S."/>
            <person name="Omotosho B."/>
            <person name="O'neill K."/>
            <person name="Osman S."/>
            <person name="Parker S."/>
            <person name="Perrin D."/>
            <person name="Phunkhang P."/>
            <person name="Piqani B."/>
            <person name="Purcell S."/>
            <person name="Rachupka T."/>
            <person name="Ramasamy U."/>
            <person name="Rameau R."/>
            <person name="Ray V."/>
            <person name="Raymond C."/>
            <person name="Retta R."/>
            <person name="Richardson S."/>
            <person name="Rise C."/>
            <person name="Rodriguez J."/>
            <person name="Rogers J."/>
            <person name="Rogov P."/>
            <person name="Rutman M."/>
            <person name="Schupbach R."/>
            <person name="Seaman C."/>
            <person name="Settipalli S."/>
            <person name="Sharpe T."/>
            <person name="Sheridan J."/>
            <person name="Sherpa N."/>
            <person name="Shi J."/>
            <person name="Smirnov S."/>
            <person name="Smith C."/>
            <person name="Sougnez C."/>
            <person name="Spencer B."/>
            <person name="Stalker J."/>
            <person name="Stange-thomann N."/>
            <person name="Stavropoulos S."/>
            <person name="Stetson K."/>
            <person name="Stone C."/>
            <person name="Stone S."/>
            <person name="Stubbs M."/>
            <person name="Talamas J."/>
            <person name="Tchuinga P."/>
            <person name="Tenzing P."/>
            <person name="Tesfaye S."/>
            <person name="Theodore J."/>
            <person name="Thoulutsang Y."/>
            <person name="Topham K."/>
            <person name="Towey S."/>
            <person name="Tsamla T."/>
            <person name="Tsomo N."/>
            <person name="Vallee D."/>
            <person name="Vassiliev H."/>
            <person name="Venkataraman V."/>
            <person name="Vinson J."/>
            <person name="Vo A."/>
            <person name="Wade C."/>
            <person name="Wang S."/>
            <person name="Wangchuk T."/>
            <person name="Wangdi T."/>
            <person name="Whittaker C."/>
            <person name="Wilkinson J."/>
            <person name="Wu Y."/>
            <person name="Wyman D."/>
            <person name="Yadav S."/>
            <person name="Yang S."/>
            <person name="Yang X."/>
            <person name="Yeager S."/>
            <person name="Yee E."/>
            <person name="Young G."/>
            <person name="Zainoun J."/>
            <person name="Zembeck L."/>
            <person name="Zimmer A."/>
            <person name="Zody M."/>
            <person name="Lander E."/>
        </authorList>
    </citation>
    <scope>NUCLEOTIDE SEQUENCE [LARGE SCALE GENOMIC DNA]</scope>
</reference>
<evidence type="ECO:0000313" key="3">
    <source>
        <dbReference type="Ensembl" id="ENSCSAVP00000004332.1"/>
    </source>
</evidence>
<dbReference type="HOGENOM" id="CLU_454610_0_0_1"/>
<dbReference type="InterPro" id="IPR029249">
    <property type="entry name" value="Rotatin_N"/>
</dbReference>
<dbReference type="GO" id="GO:0036064">
    <property type="term" value="C:ciliary basal body"/>
    <property type="evidence" value="ECO:0007669"/>
    <property type="project" value="InterPro"/>
</dbReference>
<dbReference type="SUPFAM" id="SSF48371">
    <property type="entry name" value="ARM repeat"/>
    <property type="match status" value="1"/>
</dbReference>
<proteinExistence type="predicted"/>
<protein>
    <recommendedName>
        <fullName evidence="2">Rotatin N-terminal domain-containing protein</fullName>
    </recommendedName>
</protein>
<feature type="compositionally biased region" description="Polar residues" evidence="1">
    <location>
        <begin position="322"/>
        <end position="339"/>
    </location>
</feature>
<name>H2YG83_CIOSA</name>
<dbReference type="Proteomes" id="UP000007875">
    <property type="component" value="Unassembled WGS sequence"/>
</dbReference>
<dbReference type="GO" id="GO:0032053">
    <property type="term" value="P:ciliary basal body organization"/>
    <property type="evidence" value="ECO:0007669"/>
    <property type="project" value="TreeGrafter"/>
</dbReference>
<sequence>IIYLILKGHNIVEIRTRAVESIVSKLEHGLLHEGDLVQEKQLMVRLLEWFNFDPSPKQQVILELLTRLTKHTSACDVLVSIGGVSFLTRLRSDIDSNLRPQIDVVVDRLLHVTDLDLRRANTADRRYLILQTSTSTPPIPTNLVSDPTIEISCLRFPGFLWHSLTGTDRHVLASTGASLCSPSPHLVRNACAFLLDVIFRDFPPEIFLQRPSIVQTLLTLISARPGGQLMTSGLECLQSLAEGLTSRLHFFQDPELYCPRQGGLCSASPSTAIEAGARCPEWNLSRTSHRDQRRRAQFDWREVEGMERDHQTSSSSGSTSTVHRNSTHSLSHGLNSGTWNSSTGDEIDVTALQRMQMTSPHFCLASLAATLPSMKTDSTRLALNILQAISPLIHLLGQTIRSDKLWTDTSTVAQSLRSQLSEILESVGDVVLYHYNMIWSKHEARMHRLVFQAMSALAIKLLQAVLPFEQAATELKICLSRALFVIACDEPMRMACVDQCEVAQSYLEQCNPDRYDVIMRLRKVSHSFTHTHMFFQDYKELTNNKKISIELVELAESSLDGLAYHCEVLHINNIVQVISKV</sequence>
<evidence type="ECO:0000256" key="1">
    <source>
        <dbReference type="SAM" id="MobiDB-lite"/>
    </source>
</evidence>
<dbReference type="Ensembl" id="ENSCSAVT00000004396.1">
    <property type="protein sequence ID" value="ENSCSAVP00000004332.1"/>
    <property type="gene ID" value="ENSCSAVG00000002562.1"/>
</dbReference>
<reference evidence="3" key="2">
    <citation type="submission" date="2025-08" db="UniProtKB">
        <authorList>
            <consortium name="Ensembl"/>
        </authorList>
    </citation>
    <scope>IDENTIFICATION</scope>
</reference>
<evidence type="ECO:0000259" key="2">
    <source>
        <dbReference type="Pfam" id="PF14726"/>
    </source>
</evidence>
<feature type="compositionally biased region" description="Basic and acidic residues" evidence="1">
    <location>
        <begin position="293"/>
        <end position="311"/>
    </location>
</feature>
<dbReference type="InterPro" id="IPR030791">
    <property type="entry name" value="Rotatin"/>
</dbReference>
<dbReference type="GO" id="GO:0005814">
    <property type="term" value="C:centriole"/>
    <property type="evidence" value="ECO:0007669"/>
    <property type="project" value="TreeGrafter"/>
</dbReference>
<dbReference type="PANTHER" id="PTHR31691">
    <property type="entry name" value="ROTATIN"/>
    <property type="match status" value="1"/>
</dbReference>
<reference evidence="3" key="3">
    <citation type="submission" date="2025-09" db="UniProtKB">
        <authorList>
            <consortium name="Ensembl"/>
        </authorList>
    </citation>
    <scope>IDENTIFICATION</scope>
</reference>
<dbReference type="AlphaFoldDB" id="H2YG83"/>
<feature type="region of interest" description="Disordered" evidence="1">
    <location>
        <begin position="293"/>
        <end position="339"/>
    </location>
</feature>
<accession>H2YG83</accession>
<feature type="domain" description="Rotatin N-terminal" evidence="2">
    <location>
        <begin position="13"/>
        <end position="109"/>
    </location>
</feature>
<dbReference type="GO" id="GO:0005813">
    <property type="term" value="C:centrosome"/>
    <property type="evidence" value="ECO:0007669"/>
    <property type="project" value="InterPro"/>
</dbReference>
<dbReference type="Pfam" id="PF14726">
    <property type="entry name" value="RTTN_N"/>
    <property type="match status" value="1"/>
</dbReference>
<dbReference type="GO" id="GO:0007099">
    <property type="term" value="P:centriole replication"/>
    <property type="evidence" value="ECO:0007669"/>
    <property type="project" value="TreeGrafter"/>
</dbReference>
<dbReference type="InterPro" id="IPR016024">
    <property type="entry name" value="ARM-type_fold"/>
</dbReference>